<dbReference type="Gene3D" id="3.40.50.2300">
    <property type="match status" value="1"/>
</dbReference>
<dbReference type="InterPro" id="IPR004358">
    <property type="entry name" value="Sig_transdc_His_kin-like_C"/>
</dbReference>
<dbReference type="Pfam" id="PF02518">
    <property type="entry name" value="HATPase_c"/>
    <property type="match status" value="1"/>
</dbReference>
<feature type="modified residue" description="4-aspartylphosphate" evidence="12">
    <location>
        <position position="1169"/>
    </location>
</feature>
<dbReference type="SUPFAM" id="SSF55785">
    <property type="entry name" value="PYP-like sensor domain (PAS domain)"/>
    <property type="match status" value="1"/>
</dbReference>
<evidence type="ECO:0000259" key="16">
    <source>
        <dbReference type="PROSITE" id="PS50112"/>
    </source>
</evidence>
<keyword evidence="4" id="KW-0963">Cytoplasm</keyword>
<dbReference type="SMART" id="SM00387">
    <property type="entry name" value="HATPase_c"/>
    <property type="match status" value="1"/>
</dbReference>
<dbReference type="SMART" id="SM00448">
    <property type="entry name" value="REC"/>
    <property type="match status" value="1"/>
</dbReference>
<feature type="region of interest" description="Disordered" evidence="13">
    <location>
        <begin position="1272"/>
        <end position="1372"/>
    </location>
</feature>
<dbReference type="SUPFAM" id="SSF52172">
    <property type="entry name" value="CheY-like"/>
    <property type="match status" value="1"/>
</dbReference>
<dbReference type="Pfam" id="PF00512">
    <property type="entry name" value="HisKA"/>
    <property type="match status" value="1"/>
</dbReference>
<feature type="compositionally biased region" description="Polar residues" evidence="13">
    <location>
        <begin position="37"/>
        <end position="49"/>
    </location>
</feature>
<dbReference type="FunFam" id="3.30.565.10:FF:000010">
    <property type="entry name" value="Sensor histidine kinase RcsC"/>
    <property type="match status" value="1"/>
</dbReference>
<dbReference type="GO" id="GO:0009927">
    <property type="term" value="F:histidine phosphotransfer kinase activity"/>
    <property type="evidence" value="ECO:0007669"/>
    <property type="project" value="TreeGrafter"/>
</dbReference>
<feature type="compositionally biased region" description="Low complexity" evidence="13">
    <location>
        <begin position="1091"/>
        <end position="1100"/>
    </location>
</feature>
<evidence type="ECO:0000256" key="4">
    <source>
        <dbReference type="ARBA" id="ARBA00022490"/>
    </source>
</evidence>
<dbReference type="CDD" id="cd00082">
    <property type="entry name" value="HisKA"/>
    <property type="match status" value="1"/>
</dbReference>
<dbReference type="Gene3D" id="1.10.287.130">
    <property type="match status" value="1"/>
</dbReference>
<dbReference type="InterPro" id="IPR001789">
    <property type="entry name" value="Sig_transdc_resp-reg_receiver"/>
</dbReference>
<dbReference type="FunFam" id="3.30.450.20:FF:000099">
    <property type="entry name" value="Sensory box sensor histidine kinase"/>
    <property type="match status" value="1"/>
</dbReference>
<keyword evidence="6" id="KW-0808">Transferase</keyword>
<evidence type="ECO:0000313" key="17">
    <source>
        <dbReference type="EMBL" id="KAG9256078.1"/>
    </source>
</evidence>
<keyword evidence="18" id="KW-1185">Reference proteome</keyword>
<evidence type="ECO:0000256" key="3">
    <source>
        <dbReference type="ARBA" id="ARBA00012438"/>
    </source>
</evidence>
<dbReference type="SUPFAM" id="SSF55874">
    <property type="entry name" value="ATPase domain of HSP90 chaperone/DNA topoisomerase II/histidine kinase"/>
    <property type="match status" value="1"/>
</dbReference>
<feature type="domain" description="Response regulatory" evidence="15">
    <location>
        <begin position="1114"/>
        <end position="1240"/>
    </location>
</feature>
<comment type="catalytic activity">
    <reaction evidence="1">
        <text>ATP + protein L-histidine = ADP + protein N-phospho-L-histidine.</text>
        <dbReference type="EC" id="2.7.13.3"/>
    </reaction>
</comment>
<evidence type="ECO:0000256" key="12">
    <source>
        <dbReference type="PROSITE-ProRule" id="PRU00169"/>
    </source>
</evidence>
<evidence type="ECO:0000259" key="14">
    <source>
        <dbReference type="PROSITE" id="PS50109"/>
    </source>
</evidence>
<feature type="region of interest" description="Disordered" evidence="13">
    <location>
        <begin position="1079"/>
        <end position="1104"/>
    </location>
</feature>
<dbReference type="SUPFAM" id="SSF47384">
    <property type="entry name" value="Homodimeric domain of signal transducing histidine kinase"/>
    <property type="match status" value="1"/>
</dbReference>
<feature type="region of interest" description="Disordered" evidence="13">
    <location>
        <begin position="1"/>
        <end position="97"/>
    </location>
</feature>
<dbReference type="SMART" id="SM00388">
    <property type="entry name" value="HisKA"/>
    <property type="match status" value="1"/>
</dbReference>
<dbReference type="SMART" id="SM00086">
    <property type="entry name" value="PAC"/>
    <property type="match status" value="2"/>
</dbReference>
<evidence type="ECO:0000313" key="18">
    <source>
        <dbReference type="Proteomes" id="UP000887229"/>
    </source>
</evidence>
<feature type="region of interest" description="Disordered" evidence="13">
    <location>
        <begin position="202"/>
        <end position="237"/>
    </location>
</feature>
<evidence type="ECO:0000256" key="2">
    <source>
        <dbReference type="ARBA" id="ARBA00004496"/>
    </source>
</evidence>
<dbReference type="Proteomes" id="UP000887229">
    <property type="component" value="Unassembled WGS sequence"/>
</dbReference>
<feature type="domain" description="Histidine kinase" evidence="14">
    <location>
        <begin position="816"/>
        <end position="1039"/>
    </location>
</feature>
<dbReference type="OrthoDB" id="60033at2759"/>
<keyword evidence="10" id="KW-0902">Two-component regulatory system</keyword>
<reference evidence="17" key="1">
    <citation type="journal article" date="2021" name="IMA Fungus">
        <title>Genomic characterization of three marine fungi, including Emericellopsis atlantica sp. nov. with signatures of a generalist lifestyle and marine biomass degradation.</title>
        <authorList>
            <person name="Hagestad O.C."/>
            <person name="Hou L."/>
            <person name="Andersen J.H."/>
            <person name="Hansen E.H."/>
            <person name="Altermark B."/>
            <person name="Li C."/>
            <person name="Kuhnert E."/>
            <person name="Cox R.J."/>
            <person name="Crous P.W."/>
            <person name="Spatafora J.W."/>
            <person name="Lail K."/>
            <person name="Amirebrahimi M."/>
            <person name="Lipzen A."/>
            <person name="Pangilinan J."/>
            <person name="Andreopoulos W."/>
            <person name="Hayes R.D."/>
            <person name="Ng V."/>
            <person name="Grigoriev I.V."/>
            <person name="Jackson S.A."/>
            <person name="Sutton T.D.S."/>
            <person name="Dobson A.D.W."/>
            <person name="Rama T."/>
        </authorList>
    </citation>
    <scope>NUCLEOTIDE SEQUENCE</scope>
    <source>
        <strain evidence="17">TS7</strain>
    </source>
</reference>
<dbReference type="InterPro" id="IPR036890">
    <property type="entry name" value="HATPase_C_sf"/>
</dbReference>
<sequence length="1372" mass="152031">MTPPDTLHISDDPRAFRPAHSVTHDADTPVADGDEVGSSQTTPLGQPTTDPKPIQTRPPLRPSPGIAAPVTGDDPPHSLGGSGFTRMPSDGLKRSQPESLSPLRLAMPTISPGQLAFSALQYLPVPTLVLSSLKTVLLANEALGRMLGIVEDHLDEVDASTTLECLRGQSLSQVGIDMIQDGQPVWVTWEVFLDNIVNEMGVRPPAGTQRGSPKDGPDTPTTAPTLPIERRLSGGRPTQDAVVDVVVSRKGISKTAFDSRYKSKVSEYQVFAKMIISIWELEDRQTYFTLTFTSTQSTPSSFAAPRKSVAKPSILEAADRKTIVTPLASNPPSVASSRDSSEPSFYSPSAVTISATPFPPMGPPSVASRSSTPSVLQKMLRMKDALLDHTQMPILAMWKDGSVTFPNKAARGLFRKDSSPDASGDGYEVLKKFDMWTEDFSRALDIEEYPISILLRNEEAFSSMRVGVYDANGEQLVMDVLGEVIRDESTGEFLAGVVTGRDITGMTREITEIKERDEERFRLICDTMPQLVWTARPDGYHDFFNTRWYTYTGLTPEVCFGKGWQLPFHPDDMAETKARWTHCLKTGDPYVTEYRCLSKEGEWRWFLGRALAIRNKETGQIEKWFGTCTDVHESMETKLNAKRTKQQLLSVIAHSHVTIFTADMDRRVTMLEGALIWDSGNDESRDDSRWFVGEDVYTVFSKLTEHLSEGLKPHFLGPIEDILKGKVAEDVVTEEHPFNGRWYRTRFLPMYGKKASDGRVVDEASIEGVIGVIMDVTELRQQKHEAEVRLQEKRKAVANEAAAREATRLKSQFLANMSHEIRTPITGVLGMAELLGGMELDAEQREYVENIYSSANSLLTVINDILDFSKVESGRLDVEEVQFSLSLIVKEVVRMLQFAVEKKNLDFRSDIEAEIETDMVVIGDPGRVRQIITNLLTNSIKFTNQGYVRFSVQKEKETADSITVRFVVEDTGIGIQDDVRKKLFQPFSQGDASTARRFGGTGLGLTICKNLLELMRGRIDLQSKVGSGTTATFFIPFSKVHGRKEAHPAQAGAIPDRLQSELSLSCNSSEQDHLINSANELGQNSAPPPLRRTSLRTPPTVDNDLPRSERAKMLILVVEDNPVNQKIATKTISKLGFQVTAAWNGREALEYVVNSTKGKNPRPDVILMDVQMPVIDGYKTTHLMRHHLPYKYLVQDVPIVAMTASAIQGDREKCTKAGMDDYLSKPVTMTILERMLIRWCLQRRRACPSPAPSDCSEQSEHCENADIPHVAHDEQEPSSGAPGGDNNSPLTPRPLTTNGQSEPSPFDSPMPPQEVRRPEDEKEQASLLQETKLIDAAGGPPSAMRSSSYQAPSPGEALTEENMNKLKSEARP</sequence>
<feature type="domain" description="PAS" evidence="16">
    <location>
        <begin position="517"/>
        <end position="587"/>
    </location>
</feature>
<dbReference type="InterPro" id="IPR003594">
    <property type="entry name" value="HATPase_dom"/>
</dbReference>
<dbReference type="Gene3D" id="3.30.450.20">
    <property type="entry name" value="PAS domain"/>
    <property type="match status" value="2"/>
</dbReference>
<name>A0A9P8CQW6_9HYPO</name>
<dbReference type="GO" id="GO:0005524">
    <property type="term" value="F:ATP binding"/>
    <property type="evidence" value="ECO:0007669"/>
    <property type="project" value="UniProtKB-KW"/>
</dbReference>
<comment type="function">
    <text evidence="11">Involved in the control of the SAPK-dependent transcriptional response to peroxide stress. Regulates sty1 activity.</text>
</comment>
<keyword evidence="5 12" id="KW-0597">Phosphoprotein</keyword>
<dbReference type="PROSITE" id="PS50109">
    <property type="entry name" value="HIS_KIN"/>
    <property type="match status" value="1"/>
</dbReference>
<feature type="compositionally biased region" description="Basic and acidic residues" evidence="13">
    <location>
        <begin position="1314"/>
        <end position="1324"/>
    </location>
</feature>
<comment type="caution">
    <text evidence="17">The sequence shown here is derived from an EMBL/GenBank/DDBJ whole genome shotgun (WGS) entry which is preliminary data.</text>
</comment>
<dbReference type="InterPro" id="IPR036097">
    <property type="entry name" value="HisK_dim/P_sf"/>
</dbReference>
<evidence type="ECO:0000256" key="9">
    <source>
        <dbReference type="ARBA" id="ARBA00022840"/>
    </source>
</evidence>
<dbReference type="EMBL" id="MU251249">
    <property type="protein sequence ID" value="KAG9256078.1"/>
    <property type="molecule type" value="Genomic_DNA"/>
</dbReference>
<evidence type="ECO:0000259" key="15">
    <source>
        <dbReference type="PROSITE" id="PS50110"/>
    </source>
</evidence>
<dbReference type="Pfam" id="PF08447">
    <property type="entry name" value="PAS_3"/>
    <property type="match status" value="1"/>
</dbReference>
<evidence type="ECO:0000256" key="5">
    <source>
        <dbReference type="ARBA" id="ARBA00022553"/>
    </source>
</evidence>
<dbReference type="InterPro" id="IPR000014">
    <property type="entry name" value="PAS"/>
</dbReference>
<evidence type="ECO:0000256" key="6">
    <source>
        <dbReference type="ARBA" id="ARBA00022679"/>
    </source>
</evidence>
<evidence type="ECO:0000256" key="13">
    <source>
        <dbReference type="SAM" id="MobiDB-lite"/>
    </source>
</evidence>
<dbReference type="InterPro" id="IPR003661">
    <property type="entry name" value="HisK_dim/P_dom"/>
</dbReference>
<dbReference type="PANTHER" id="PTHR43047:SF74">
    <property type="entry name" value="HISTIDINE KINASE-RELATED"/>
    <property type="match status" value="1"/>
</dbReference>
<evidence type="ECO:0000256" key="7">
    <source>
        <dbReference type="ARBA" id="ARBA00022741"/>
    </source>
</evidence>
<evidence type="ECO:0000256" key="10">
    <source>
        <dbReference type="ARBA" id="ARBA00023012"/>
    </source>
</evidence>
<dbReference type="PROSITE" id="PS50112">
    <property type="entry name" value="PAS"/>
    <property type="match status" value="1"/>
</dbReference>
<dbReference type="GO" id="GO:1900745">
    <property type="term" value="P:positive regulation of p38MAPK cascade"/>
    <property type="evidence" value="ECO:0007669"/>
    <property type="project" value="UniProtKB-ARBA"/>
</dbReference>
<dbReference type="PRINTS" id="PR00344">
    <property type="entry name" value="BCTRLSENSOR"/>
</dbReference>
<dbReference type="GO" id="GO:0000155">
    <property type="term" value="F:phosphorelay sensor kinase activity"/>
    <property type="evidence" value="ECO:0007669"/>
    <property type="project" value="InterPro"/>
</dbReference>
<dbReference type="CDD" id="cd17546">
    <property type="entry name" value="REC_hyHK_CKI1_RcsC-like"/>
    <property type="match status" value="1"/>
</dbReference>
<dbReference type="InterPro" id="IPR035965">
    <property type="entry name" value="PAS-like_dom_sf"/>
</dbReference>
<dbReference type="InterPro" id="IPR011006">
    <property type="entry name" value="CheY-like_superfamily"/>
</dbReference>
<dbReference type="GO" id="GO:0005737">
    <property type="term" value="C:cytoplasm"/>
    <property type="evidence" value="ECO:0007669"/>
    <property type="project" value="UniProtKB-SubCell"/>
</dbReference>
<dbReference type="CDD" id="cd16922">
    <property type="entry name" value="HATPase_EvgS-ArcB-TorS-like"/>
    <property type="match status" value="1"/>
</dbReference>
<feature type="compositionally biased region" description="Basic and acidic residues" evidence="13">
    <location>
        <begin position="1362"/>
        <end position="1372"/>
    </location>
</feature>
<keyword evidence="9" id="KW-0067">ATP-binding</keyword>
<dbReference type="CDD" id="cd00130">
    <property type="entry name" value="PAS"/>
    <property type="match status" value="1"/>
</dbReference>
<gene>
    <name evidence="17" type="ORF">F5Z01DRAFT_619450</name>
</gene>
<proteinExistence type="predicted"/>
<keyword evidence="8" id="KW-0418">Kinase</keyword>
<dbReference type="PROSITE" id="PS50110">
    <property type="entry name" value="RESPONSE_REGULATORY"/>
    <property type="match status" value="1"/>
</dbReference>
<keyword evidence="7" id="KW-0547">Nucleotide-binding</keyword>
<dbReference type="InterPro" id="IPR005467">
    <property type="entry name" value="His_kinase_dom"/>
</dbReference>
<dbReference type="SMART" id="SM00091">
    <property type="entry name" value="PAS"/>
    <property type="match status" value="2"/>
</dbReference>
<evidence type="ECO:0000256" key="11">
    <source>
        <dbReference type="ARBA" id="ARBA00054109"/>
    </source>
</evidence>
<comment type="subcellular location">
    <subcellularLocation>
        <location evidence="2">Cytoplasm</location>
    </subcellularLocation>
</comment>
<dbReference type="NCBIfam" id="TIGR00229">
    <property type="entry name" value="sensory_box"/>
    <property type="match status" value="1"/>
</dbReference>
<evidence type="ECO:0000256" key="1">
    <source>
        <dbReference type="ARBA" id="ARBA00000085"/>
    </source>
</evidence>
<dbReference type="InterPro" id="IPR001610">
    <property type="entry name" value="PAC"/>
</dbReference>
<dbReference type="GO" id="GO:0009365">
    <property type="term" value="C:protein histidine kinase complex"/>
    <property type="evidence" value="ECO:0007669"/>
    <property type="project" value="UniProtKB-ARBA"/>
</dbReference>
<feature type="compositionally biased region" description="Polar residues" evidence="13">
    <location>
        <begin position="1285"/>
        <end position="1303"/>
    </location>
</feature>
<dbReference type="InterPro" id="IPR013655">
    <property type="entry name" value="PAS_fold_3"/>
</dbReference>
<dbReference type="FunFam" id="1.10.287.130:FF:000002">
    <property type="entry name" value="Two-component osmosensing histidine kinase"/>
    <property type="match status" value="1"/>
</dbReference>
<evidence type="ECO:0000256" key="8">
    <source>
        <dbReference type="ARBA" id="ARBA00022777"/>
    </source>
</evidence>
<dbReference type="PANTHER" id="PTHR43047">
    <property type="entry name" value="TWO-COMPONENT HISTIDINE PROTEIN KINASE"/>
    <property type="match status" value="1"/>
</dbReference>
<dbReference type="RefSeq" id="XP_046120002.1">
    <property type="nucleotide sequence ID" value="XM_046261089.1"/>
</dbReference>
<dbReference type="Pfam" id="PF00072">
    <property type="entry name" value="Response_reg"/>
    <property type="match status" value="1"/>
</dbReference>
<dbReference type="Gene3D" id="3.30.565.10">
    <property type="entry name" value="Histidine kinase-like ATPase, C-terminal domain"/>
    <property type="match status" value="1"/>
</dbReference>
<accession>A0A9P8CQW6</accession>
<protein>
    <recommendedName>
        <fullName evidence="3">histidine kinase</fullName>
        <ecNumber evidence="3">2.7.13.3</ecNumber>
    </recommendedName>
</protein>
<dbReference type="GeneID" id="70291992"/>
<dbReference type="GO" id="GO:0005886">
    <property type="term" value="C:plasma membrane"/>
    <property type="evidence" value="ECO:0007669"/>
    <property type="project" value="TreeGrafter"/>
</dbReference>
<organism evidence="17 18">
    <name type="scientific">Emericellopsis atlantica</name>
    <dbReference type="NCBI Taxonomy" id="2614577"/>
    <lineage>
        <taxon>Eukaryota</taxon>
        <taxon>Fungi</taxon>
        <taxon>Dikarya</taxon>
        <taxon>Ascomycota</taxon>
        <taxon>Pezizomycotina</taxon>
        <taxon>Sordariomycetes</taxon>
        <taxon>Hypocreomycetidae</taxon>
        <taxon>Hypocreales</taxon>
        <taxon>Bionectriaceae</taxon>
        <taxon>Emericellopsis</taxon>
    </lineage>
</organism>
<dbReference type="EC" id="2.7.13.3" evidence="3"/>